<dbReference type="InterPro" id="IPR027417">
    <property type="entry name" value="P-loop_NTPase"/>
</dbReference>
<sequence>MIATLRATMPDPAREPWPVKMILDEFDQLGHMKIVVQALKQLAGHGARVSIITQSIPGLEKIYGKEDRLSIDPPVA</sequence>
<accession>A0ABT8DCA9</accession>
<dbReference type="Pfam" id="PF02534">
    <property type="entry name" value="T4SS-DNA_transf"/>
    <property type="match status" value="1"/>
</dbReference>
<dbReference type="EMBL" id="JAUFRC010000004">
    <property type="protein sequence ID" value="MDN3714305.1"/>
    <property type="molecule type" value="Genomic_DNA"/>
</dbReference>
<evidence type="ECO:0000313" key="2">
    <source>
        <dbReference type="Proteomes" id="UP001243846"/>
    </source>
</evidence>
<gene>
    <name evidence="1" type="ORF">QWZ10_25405</name>
</gene>
<evidence type="ECO:0000313" key="1">
    <source>
        <dbReference type="EMBL" id="MDN3714305.1"/>
    </source>
</evidence>
<name>A0ABT8DCA9_9RHOB</name>
<reference evidence="2" key="1">
    <citation type="journal article" date="2019" name="Int. J. Syst. Evol. Microbiol.">
        <title>The Global Catalogue of Microorganisms (GCM) 10K type strain sequencing project: providing services to taxonomists for standard genome sequencing and annotation.</title>
        <authorList>
            <consortium name="The Broad Institute Genomics Platform"/>
            <consortium name="The Broad Institute Genome Sequencing Center for Infectious Disease"/>
            <person name="Wu L."/>
            <person name="Ma J."/>
        </authorList>
    </citation>
    <scope>NUCLEOTIDE SEQUENCE [LARGE SCALE GENOMIC DNA]</scope>
    <source>
        <strain evidence="2">CECT 8482</strain>
    </source>
</reference>
<dbReference type="InterPro" id="IPR003688">
    <property type="entry name" value="TraG/VirD4"/>
</dbReference>
<proteinExistence type="predicted"/>
<keyword evidence="2" id="KW-1185">Reference proteome</keyword>
<dbReference type="SUPFAM" id="SSF52540">
    <property type="entry name" value="P-loop containing nucleoside triphosphate hydrolases"/>
    <property type="match status" value="1"/>
</dbReference>
<protein>
    <submittedName>
        <fullName evidence="1">Type IV secretory system conjugative DNA transfer family protein</fullName>
    </submittedName>
</protein>
<comment type="caution">
    <text evidence="1">The sequence shown here is derived from an EMBL/GenBank/DDBJ whole genome shotgun (WGS) entry which is preliminary data.</text>
</comment>
<dbReference type="Proteomes" id="UP001243846">
    <property type="component" value="Unassembled WGS sequence"/>
</dbReference>
<organism evidence="1 2">
    <name type="scientific">Paracoccus cavernae</name>
    <dbReference type="NCBI Taxonomy" id="1571207"/>
    <lineage>
        <taxon>Bacteria</taxon>
        <taxon>Pseudomonadati</taxon>
        <taxon>Pseudomonadota</taxon>
        <taxon>Alphaproteobacteria</taxon>
        <taxon>Rhodobacterales</taxon>
        <taxon>Paracoccaceae</taxon>
        <taxon>Paracoccus</taxon>
    </lineage>
</organism>
<dbReference type="Gene3D" id="3.40.50.300">
    <property type="entry name" value="P-loop containing nucleotide triphosphate hydrolases"/>
    <property type="match status" value="1"/>
</dbReference>
<dbReference type="CDD" id="cd01127">
    <property type="entry name" value="TrwB_TraG_TraD_VirD4"/>
    <property type="match status" value="1"/>
</dbReference>